<keyword evidence="1" id="KW-0175">Coiled coil</keyword>
<dbReference type="GO" id="GO:0016740">
    <property type="term" value="F:transferase activity"/>
    <property type="evidence" value="ECO:0007669"/>
    <property type="project" value="UniProtKB-KW"/>
</dbReference>
<dbReference type="CDD" id="cd03801">
    <property type="entry name" value="GT4_PimA-like"/>
    <property type="match status" value="1"/>
</dbReference>
<evidence type="ECO:0000256" key="2">
    <source>
        <dbReference type="SAM" id="MobiDB-lite"/>
    </source>
</evidence>
<keyword evidence="4" id="KW-0808">Transferase</keyword>
<organism evidence="4 5">
    <name type="scientific">Saccharomonospora piscinae</name>
    <dbReference type="NCBI Taxonomy" id="687388"/>
    <lineage>
        <taxon>Bacteria</taxon>
        <taxon>Bacillati</taxon>
        <taxon>Actinomycetota</taxon>
        <taxon>Actinomycetes</taxon>
        <taxon>Pseudonocardiales</taxon>
        <taxon>Pseudonocardiaceae</taxon>
        <taxon>Saccharomonospora</taxon>
    </lineage>
</organism>
<dbReference type="SUPFAM" id="SSF53335">
    <property type="entry name" value="S-adenosyl-L-methionine-dependent methyltransferases"/>
    <property type="match status" value="1"/>
</dbReference>
<accession>A0A1V9A2H8</accession>
<dbReference type="Pfam" id="PF13692">
    <property type="entry name" value="Glyco_trans_1_4"/>
    <property type="match status" value="1"/>
</dbReference>
<dbReference type="STRING" id="1962155.B1813_14620"/>
<dbReference type="Gene3D" id="3.40.50.2000">
    <property type="entry name" value="Glycogen Phosphorylase B"/>
    <property type="match status" value="1"/>
</dbReference>
<dbReference type="EMBL" id="MWIH01000006">
    <property type="protein sequence ID" value="OQO91226.1"/>
    <property type="molecule type" value="Genomic_DNA"/>
</dbReference>
<dbReference type="InterPro" id="IPR001173">
    <property type="entry name" value="Glyco_trans_2-like"/>
</dbReference>
<evidence type="ECO:0000313" key="4">
    <source>
        <dbReference type="EMBL" id="OQO91226.1"/>
    </source>
</evidence>
<name>A0A1V9A2H8_SACPI</name>
<dbReference type="CDD" id="cd04186">
    <property type="entry name" value="GT_2_like_c"/>
    <property type="match status" value="1"/>
</dbReference>
<gene>
    <name evidence="4" type="ORF">B1813_14620</name>
</gene>
<dbReference type="InterPro" id="IPR029044">
    <property type="entry name" value="Nucleotide-diphossugar_trans"/>
</dbReference>
<dbReference type="Gene3D" id="3.90.550.10">
    <property type="entry name" value="Spore Coat Polysaccharide Biosynthesis Protein SpsA, Chain A"/>
    <property type="match status" value="1"/>
</dbReference>
<keyword evidence="5" id="KW-1185">Reference proteome</keyword>
<dbReference type="SUPFAM" id="SSF53448">
    <property type="entry name" value="Nucleotide-diphospho-sugar transferases"/>
    <property type="match status" value="1"/>
</dbReference>
<feature type="coiled-coil region" evidence="1">
    <location>
        <begin position="301"/>
        <end position="328"/>
    </location>
</feature>
<evidence type="ECO:0000256" key="1">
    <source>
        <dbReference type="SAM" id="Coils"/>
    </source>
</evidence>
<dbReference type="Gene3D" id="3.40.50.150">
    <property type="entry name" value="Vaccinia Virus protein VP39"/>
    <property type="match status" value="1"/>
</dbReference>
<dbReference type="Pfam" id="PF13489">
    <property type="entry name" value="Methyltransf_23"/>
    <property type="match status" value="1"/>
</dbReference>
<feature type="region of interest" description="Disordered" evidence="2">
    <location>
        <begin position="401"/>
        <end position="433"/>
    </location>
</feature>
<evidence type="ECO:0000313" key="5">
    <source>
        <dbReference type="Proteomes" id="UP000192591"/>
    </source>
</evidence>
<feature type="domain" description="Glycosyltransferase 2-like" evidence="3">
    <location>
        <begin position="441"/>
        <end position="559"/>
    </location>
</feature>
<dbReference type="Proteomes" id="UP000192591">
    <property type="component" value="Unassembled WGS sequence"/>
</dbReference>
<dbReference type="SUPFAM" id="SSF53756">
    <property type="entry name" value="UDP-Glycosyltransferase/glycogen phosphorylase"/>
    <property type="match status" value="1"/>
</dbReference>
<evidence type="ECO:0000259" key="3">
    <source>
        <dbReference type="Pfam" id="PF00535"/>
    </source>
</evidence>
<dbReference type="Pfam" id="PF00535">
    <property type="entry name" value="Glycos_transf_2"/>
    <property type="match status" value="1"/>
</dbReference>
<protein>
    <submittedName>
        <fullName evidence="4">Glycosyl transferase family 2</fullName>
    </submittedName>
</protein>
<feature type="compositionally biased region" description="Polar residues" evidence="2">
    <location>
        <begin position="422"/>
        <end position="433"/>
    </location>
</feature>
<sequence>MGSTGSTGAAGDGRLIEWTGERCVPWADDYQVIYEHYHRYALALGFVAGKRVLDLASGEGYGSAMLATTAAQVVGMDLDEPTVAHASAAYPLGNLRFAVGSITDPSALDDEEPFDVITCFEAVEHVAEQDELMRLVRSRLAPGGVLLCSTPDVEVYTHDHGNENPYHVRELTREDFRALLRGSFEHVALLEQNVVAGSLVHGGPEGGGVQTHTLTGTSGESWTVTPGAPHTYLLGLASDEPLDVPAASVLADPDLTLVARSHDGELAELRTAATALRGQLDLTEDTLVREQRAAQLFAEERDAALARATEAERRHTESERRHIEAERRHIEAVDENTGLRERLDRSAKRLTWLSEQTASLRRGIGELAAENATLRSEHSALAQRLLSRYRGTVERIAPRGTRRRDAYEAALGRPTGVPPSPEGTQDTSPVGVTTSEHPIVSVVIPVYGQWAYTRRCLASLAAHLPDTPFEVIVVDDASPDGSADLVARCPGVRLVRAERNQGFVHSCNLGAAHAGGEFLLFLNNDTEVHAGWLDSLVAVFETHRDVGLVGSKLVYPDGSLQECGGIVWADGSGWNYGRGGNPHEPRFSVLRDVDYCSGAAVMVRGGLFESIGGFDTRFAPAYYEDTDLAFAVRAAGFRTVVQPESVVTHHEGVSNGTDTSSGVKRHQELNRDAFVEKWADALAHHRPEAGPRALWLGRHRTRLGHDGGIVLVADYQVPRPDEDSGSVRMSRVLELLTGLDQRVVFFPMNGALPERYTRELYRAGVTVVADEGQRQEFLREAGAELRLAVLSRPQVAWQLLEQLREHAPHCVVAYDTVDLHFVRLERQARLAKELGDEAEYTSLSRRSETLRELELGLTRATDVTLTVSQDERELLTELVPGACVRVLSNVHTAAAAPTYPQERADVLFVGGFDHVPNRDAARWLAEDIMPLVRERVPGAVAHIVGSRPTPEVLDLACDGVVVHGWVKDLAALYRAARVVVAPLRFGAGVKGKVGEALAHGVPVVGTGLAVEGMDLVDGESALLGETAERLADGIVSLLGDDEQWTRLARAGRAAVDAGFGPEVARRTLAALLARPDVTDQEPDDRG</sequence>
<dbReference type="InterPro" id="IPR029063">
    <property type="entry name" value="SAM-dependent_MTases_sf"/>
</dbReference>
<proteinExistence type="predicted"/>
<comment type="caution">
    <text evidence="4">The sequence shown here is derived from an EMBL/GenBank/DDBJ whole genome shotgun (WGS) entry which is preliminary data.</text>
</comment>
<dbReference type="AlphaFoldDB" id="A0A1V9A2H8"/>
<dbReference type="PANTHER" id="PTHR43179">
    <property type="entry name" value="RHAMNOSYLTRANSFERASE WBBL"/>
    <property type="match status" value="1"/>
</dbReference>
<dbReference type="PANTHER" id="PTHR43179:SF7">
    <property type="entry name" value="RHAMNOSYLTRANSFERASE WBBL"/>
    <property type="match status" value="1"/>
</dbReference>
<reference evidence="4 5" key="1">
    <citation type="submission" date="2017-02" db="EMBL/GenBank/DDBJ databases">
        <title>Draft genome of Saccharomonospora sp. 154.</title>
        <authorList>
            <person name="Alonso-Carmona G.S."/>
            <person name="De La Haba R."/>
            <person name="Vera-Gargallo B."/>
            <person name="Sandoval-Trujillo A.H."/>
            <person name="Ramirez-Duran N."/>
            <person name="Ventosa A."/>
        </authorList>
    </citation>
    <scope>NUCLEOTIDE SEQUENCE [LARGE SCALE GENOMIC DNA]</scope>
    <source>
        <strain evidence="4 5">LRS4.154</strain>
    </source>
</reference>
<dbReference type="CDD" id="cd02440">
    <property type="entry name" value="AdoMet_MTases"/>
    <property type="match status" value="1"/>
</dbReference>